<evidence type="ECO:0000256" key="2">
    <source>
        <dbReference type="SAM" id="Phobius"/>
    </source>
</evidence>
<proteinExistence type="predicted"/>
<evidence type="ECO:0000256" key="1">
    <source>
        <dbReference type="SAM" id="MobiDB-lite"/>
    </source>
</evidence>
<comment type="caution">
    <text evidence="3">The sequence shown here is derived from an EMBL/GenBank/DDBJ whole genome shotgun (WGS) entry which is preliminary data.</text>
</comment>
<feature type="transmembrane region" description="Helical" evidence="2">
    <location>
        <begin position="130"/>
        <end position="148"/>
    </location>
</feature>
<gene>
    <name evidence="3" type="ORF">B0H15DRAFT_114991</name>
</gene>
<keyword evidence="2" id="KW-0472">Membrane</keyword>
<keyword evidence="2" id="KW-0812">Transmembrane</keyword>
<keyword evidence="2" id="KW-1133">Transmembrane helix</keyword>
<protein>
    <submittedName>
        <fullName evidence="3">Uncharacterized protein</fullName>
    </submittedName>
</protein>
<dbReference type="Proteomes" id="UP001222325">
    <property type="component" value="Unassembled WGS sequence"/>
</dbReference>
<dbReference type="EMBL" id="JARJCN010000130">
    <property type="protein sequence ID" value="KAJ7070403.1"/>
    <property type="molecule type" value="Genomic_DNA"/>
</dbReference>
<dbReference type="AlphaFoldDB" id="A0AAD6TS66"/>
<organism evidence="3 4">
    <name type="scientific">Mycena belliarum</name>
    <dbReference type="NCBI Taxonomy" id="1033014"/>
    <lineage>
        <taxon>Eukaryota</taxon>
        <taxon>Fungi</taxon>
        <taxon>Dikarya</taxon>
        <taxon>Basidiomycota</taxon>
        <taxon>Agaricomycotina</taxon>
        <taxon>Agaricomycetes</taxon>
        <taxon>Agaricomycetidae</taxon>
        <taxon>Agaricales</taxon>
        <taxon>Marasmiineae</taxon>
        <taxon>Mycenaceae</taxon>
        <taxon>Mycena</taxon>
    </lineage>
</organism>
<evidence type="ECO:0000313" key="4">
    <source>
        <dbReference type="Proteomes" id="UP001222325"/>
    </source>
</evidence>
<feature type="compositionally biased region" description="Polar residues" evidence="1">
    <location>
        <begin position="19"/>
        <end position="36"/>
    </location>
</feature>
<feature type="region of interest" description="Disordered" evidence="1">
    <location>
        <begin position="1"/>
        <end position="42"/>
    </location>
</feature>
<feature type="compositionally biased region" description="Basic residues" evidence="1">
    <location>
        <begin position="8"/>
        <end position="17"/>
    </location>
</feature>
<sequence length="166" mass="18780">MSVGIQCQKRRQHRRGSLKGSSSPWRSTSGRASPTPSACPVRTDDHGERWIYSLCAALPQVPAFPGTTRARPRAACPRRLRPHLRLRDTRSLRALVLCTLFRLLFRCPLPSDSRRALLGNLRRRSTRMTFDQACLIFLLMIPAIKLSMNHVVLVTNEAPPDFHKAT</sequence>
<name>A0AAD6TS66_9AGAR</name>
<accession>A0AAD6TS66</accession>
<reference evidence="3" key="1">
    <citation type="submission" date="2023-03" db="EMBL/GenBank/DDBJ databases">
        <title>Massive genome expansion in bonnet fungi (Mycena s.s.) driven by repeated elements and novel gene families across ecological guilds.</title>
        <authorList>
            <consortium name="Lawrence Berkeley National Laboratory"/>
            <person name="Harder C.B."/>
            <person name="Miyauchi S."/>
            <person name="Viragh M."/>
            <person name="Kuo A."/>
            <person name="Thoen E."/>
            <person name="Andreopoulos B."/>
            <person name="Lu D."/>
            <person name="Skrede I."/>
            <person name="Drula E."/>
            <person name="Henrissat B."/>
            <person name="Morin E."/>
            <person name="Kohler A."/>
            <person name="Barry K."/>
            <person name="LaButti K."/>
            <person name="Morin E."/>
            <person name="Salamov A."/>
            <person name="Lipzen A."/>
            <person name="Mereny Z."/>
            <person name="Hegedus B."/>
            <person name="Baldrian P."/>
            <person name="Stursova M."/>
            <person name="Weitz H."/>
            <person name="Taylor A."/>
            <person name="Grigoriev I.V."/>
            <person name="Nagy L.G."/>
            <person name="Martin F."/>
            <person name="Kauserud H."/>
        </authorList>
    </citation>
    <scope>NUCLEOTIDE SEQUENCE</scope>
    <source>
        <strain evidence="3">CBHHK173m</strain>
    </source>
</reference>
<keyword evidence="4" id="KW-1185">Reference proteome</keyword>
<evidence type="ECO:0000313" key="3">
    <source>
        <dbReference type="EMBL" id="KAJ7070403.1"/>
    </source>
</evidence>